<dbReference type="EMBL" id="KN847525">
    <property type="protein sequence ID" value="KIV88910.1"/>
    <property type="molecule type" value="Genomic_DNA"/>
</dbReference>
<evidence type="ECO:0000256" key="3">
    <source>
        <dbReference type="ARBA" id="ARBA00023125"/>
    </source>
</evidence>
<dbReference type="GO" id="GO:0000981">
    <property type="term" value="F:DNA-binding transcription factor activity, RNA polymerase II-specific"/>
    <property type="evidence" value="ECO:0007669"/>
    <property type="project" value="InterPro"/>
</dbReference>
<dbReference type="Proteomes" id="UP000054302">
    <property type="component" value="Unassembled WGS sequence"/>
</dbReference>
<dbReference type="PROSITE" id="PS50048">
    <property type="entry name" value="ZN2_CY6_FUNGAL_2"/>
    <property type="match status" value="1"/>
</dbReference>
<dbReference type="PANTHER" id="PTHR46910:SF17">
    <property type="entry name" value="SCFA-RELATED"/>
    <property type="match status" value="1"/>
</dbReference>
<dbReference type="InterPro" id="IPR050987">
    <property type="entry name" value="AtrR-like"/>
</dbReference>
<dbReference type="AlphaFoldDB" id="A0A0D1WJ46"/>
<dbReference type="SMART" id="SM00066">
    <property type="entry name" value="GAL4"/>
    <property type="match status" value="1"/>
</dbReference>
<dbReference type="STRING" id="212818.A0A0D1WJ46"/>
<dbReference type="SMART" id="SM00906">
    <property type="entry name" value="Fungal_trans"/>
    <property type="match status" value="1"/>
</dbReference>
<dbReference type="InterPro" id="IPR001138">
    <property type="entry name" value="Zn2Cys6_DnaBD"/>
</dbReference>
<feature type="region of interest" description="Disordered" evidence="6">
    <location>
        <begin position="668"/>
        <end position="709"/>
    </location>
</feature>
<dbReference type="OrthoDB" id="6486656at2759"/>
<evidence type="ECO:0000256" key="5">
    <source>
        <dbReference type="ARBA" id="ARBA00023242"/>
    </source>
</evidence>
<keyword evidence="9" id="KW-1185">Reference proteome</keyword>
<feature type="domain" description="Zn(2)-C6 fungal-type" evidence="7">
    <location>
        <begin position="24"/>
        <end position="53"/>
    </location>
</feature>
<dbReference type="VEuPathDB" id="FungiDB:PV10_08539"/>
<dbReference type="InterPro" id="IPR007219">
    <property type="entry name" value="XnlR_reg_dom"/>
</dbReference>
<gene>
    <name evidence="8" type="ORF">PV10_08539</name>
</gene>
<accession>A0A0D1WJ46</accession>
<evidence type="ECO:0000256" key="1">
    <source>
        <dbReference type="ARBA" id="ARBA00022723"/>
    </source>
</evidence>
<dbReference type="CDD" id="cd00067">
    <property type="entry name" value="GAL4"/>
    <property type="match status" value="1"/>
</dbReference>
<keyword evidence="2" id="KW-0805">Transcription regulation</keyword>
<evidence type="ECO:0000256" key="6">
    <source>
        <dbReference type="SAM" id="MobiDB-lite"/>
    </source>
</evidence>
<dbReference type="GO" id="GO:0008270">
    <property type="term" value="F:zinc ion binding"/>
    <property type="evidence" value="ECO:0007669"/>
    <property type="project" value="InterPro"/>
</dbReference>
<dbReference type="GO" id="GO:0006351">
    <property type="term" value="P:DNA-templated transcription"/>
    <property type="evidence" value="ECO:0007669"/>
    <property type="project" value="InterPro"/>
</dbReference>
<feature type="compositionally biased region" description="Polar residues" evidence="6">
    <location>
        <begin position="1"/>
        <end position="13"/>
    </location>
</feature>
<dbReference type="OMA" id="ESHACAF"/>
<dbReference type="PANTHER" id="PTHR46910">
    <property type="entry name" value="TRANSCRIPTION FACTOR PDR1"/>
    <property type="match status" value="1"/>
</dbReference>
<dbReference type="PROSITE" id="PS00463">
    <property type="entry name" value="ZN2_CY6_FUNGAL_1"/>
    <property type="match status" value="1"/>
</dbReference>
<evidence type="ECO:0000259" key="7">
    <source>
        <dbReference type="PROSITE" id="PS50048"/>
    </source>
</evidence>
<evidence type="ECO:0000256" key="4">
    <source>
        <dbReference type="ARBA" id="ARBA00023163"/>
    </source>
</evidence>
<feature type="compositionally biased region" description="Low complexity" evidence="6">
    <location>
        <begin position="93"/>
        <end position="118"/>
    </location>
</feature>
<feature type="compositionally biased region" description="Polar residues" evidence="6">
    <location>
        <begin position="678"/>
        <end position="705"/>
    </location>
</feature>
<dbReference type="SUPFAM" id="SSF57701">
    <property type="entry name" value="Zn2/Cys6 DNA-binding domain"/>
    <property type="match status" value="1"/>
</dbReference>
<keyword evidence="4" id="KW-0804">Transcription</keyword>
<protein>
    <recommendedName>
        <fullName evidence="7">Zn(2)-C6 fungal-type domain-containing protein</fullName>
    </recommendedName>
</protein>
<evidence type="ECO:0000313" key="9">
    <source>
        <dbReference type="Proteomes" id="UP000054302"/>
    </source>
</evidence>
<dbReference type="HOGENOM" id="CLU_005767_2_0_1"/>
<keyword evidence="3" id="KW-0238">DNA-binding</keyword>
<name>A0A0D1WJ46_EXOME</name>
<feature type="region of interest" description="Disordered" evidence="6">
    <location>
        <begin position="1"/>
        <end position="23"/>
    </location>
</feature>
<organism evidence="8 9">
    <name type="scientific">Exophiala mesophila</name>
    <name type="common">Black yeast-like fungus</name>
    <dbReference type="NCBI Taxonomy" id="212818"/>
    <lineage>
        <taxon>Eukaryota</taxon>
        <taxon>Fungi</taxon>
        <taxon>Dikarya</taxon>
        <taxon>Ascomycota</taxon>
        <taxon>Pezizomycotina</taxon>
        <taxon>Eurotiomycetes</taxon>
        <taxon>Chaetothyriomycetidae</taxon>
        <taxon>Chaetothyriales</taxon>
        <taxon>Herpotrichiellaceae</taxon>
        <taxon>Exophiala</taxon>
    </lineage>
</organism>
<dbReference type="Pfam" id="PF00172">
    <property type="entry name" value="Zn_clus"/>
    <property type="match status" value="1"/>
</dbReference>
<dbReference type="RefSeq" id="XP_016220484.1">
    <property type="nucleotide sequence ID" value="XM_016373573.1"/>
</dbReference>
<reference evidence="8 9" key="1">
    <citation type="submission" date="2015-01" db="EMBL/GenBank/DDBJ databases">
        <title>The Genome Sequence of Exophiala mesophila CBS40295.</title>
        <authorList>
            <consortium name="The Broad Institute Genomics Platform"/>
            <person name="Cuomo C."/>
            <person name="de Hoog S."/>
            <person name="Gorbushina A."/>
            <person name="Stielow B."/>
            <person name="Teixiera M."/>
            <person name="Abouelleil A."/>
            <person name="Chapman S.B."/>
            <person name="Priest M."/>
            <person name="Young S.K."/>
            <person name="Wortman J."/>
            <person name="Nusbaum C."/>
            <person name="Birren B."/>
        </authorList>
    </citation>
    <scope>NUCLEOTIDE SEQUENCE [LARGE SCALE GENOMIC DNA]</scope>
    <source>
        <strain evidence="8 9">CBS 40295</strain>
    </source>
</reference>
<dbReference type="Pfam" id="PF04082">
    <property type="entry name" value="Fungal_trans"/>
    <property type="match status" value="1"/>
</dbReference>
<proteinExistence type="predicted"/>
<feature type="compositionally biased region" description="Basic residues" evidence="6">
    <location>
        <begin position="60"/>
        <end position="69"/>
    </location>
</feature>
<dbReference type="GeneID" id="27326384"/>
<evidence type="ECO:0000313" key="8">
    <source>
        <dbReference type="EMBL" id="KIV88910.1"/>
    </source>
</evidence>
<sequence>MNIQWSDNVTNPQKAKRRSRVQSACQRCRRQKLKCDADRPCSLCVRSEVPCISDAPERAPRRKRQKRVHPLPEVPANAKRDGDLSVKSPRLNTESTSSHSSPTSDNDVHVVDVGPGDPSAGTKEPVSFDQVSPDDPQAYVERVSSVGFTQQIIDSFSPDTVLVASTSALPGGIRVPEALKSKLKDEIPLNQVVGFELPPKKITDYLLDSYLDTVHWFMCLFHAPTLRVTYETLMTSRRCPRSRSNQVIFILVLLWLGARYANVDDVRRKFPNFDLDKFETQALKGVEDNMNGLYEAAGLEAVQVCSLLGSYYVYNGRPNLGFIVLGAGLRCAQLMNLHKESSWRKLPDIVKEDRRRTFWALYILDCFCAMTYGRPQVIVPGEMDVKFPANIGDSNITHPAFRSTARMPDGSVEKVTTFSYVKYKVKLYQISSSLIGDVYFHRSSNIAELASRVSRIHDELVSFRDSLPPEMNLEELCRDPSEPATDETRPFLLQALALQIAYDNIQILLHRPLFSQDLRDFKPSANDIAKDPGYLSDGNESLGGGPEAKQDVHDILVSSRDNCWESAIRSSKLGKYRQPLLLARERHAAAFLGINLFTAGMVLCVVALSRPLSSQAQIAKQAVARIMSLSRFLSTRVNISGETTKILKDLVRLIGNKEIKAMLADAEMLEPESKSRSNRPSKQTSSRTTRINEARPVTSTSQQGSLDDLPKAIDLNSMDLQPVNNEILPDFGTIDTTLQFPGFENMDFNNGIYSLQQAMFPPSTNPTPETAAPILADGAQMDPWNVDSYNNGNTTTQAPFSTDSVGSESGGLMGSDPSLMNTMGQTWLWDSFSPNVSW</sequence>
<dbReference type="CDD" id="cd12148">
    <property type="entry name" value="fungal_TF_MHR"/>
    <property type="match status" value="1"/>
</dbReference>
<dbReference type="InterPro" id="IPR036864">
    <property type="entry name" value="Zn2-C6_fun-type_DNA-bd_sf"/>
</dbReference>
<evidence type="ECO:0000256" key="2">
    <source>
        <dbReference type="ARBA" id="ARBA00023015"/>
    </source>
</evidence>
<keyword evidence="5" id="KW-0539">Nucleus</keyword>
<feature type="region of interest" description="Disordered" evidence="6">
    <location>
        <begin position="56"/>
        <end position="134"/>
    </location>
</feature>
<dbReference type="Gene3D" id="4.10.240.10">
    <property type="entry name" value="Zn(2)-C6 fungal-type DNA-binding domain"/>
    <property type="match status" value="1"/>
</dbReference>
<keyword evidence="1" id="KW-0479">Metal-binding</keyword>
<dbReference type="GO" id="GO:0003677">
    <property type="term" value="F:DNA binding"/>
    <property type="evidence" value="ECO:0007669"/>
    <property type="project" value="UniProtKB-KW"/>
</dbReference>